<feature type="domain" description="Calcineurin-like phosphoesterase" evidence="1">
    <location>
        <begin position="125"/>
        <end position="291"/>
    </location>
</feature>
<dbReference type="Proteomes" id="UP001157439">
    <property type="component" value="Unassembled WGS sequence"/>
</dbReference>
<dbReference type="Gene3D" id="3.60.21.10">
    <property type="match status" value="1"/>
</dbReference>
<sequence length="554" mass="63725">MTLIHSKYIPIIFSRLKHYSLRGNGALWRELRKEFTESNQSYSAEQILAHIDNKVTNLIAQAKKPGGWTSESVYVEELNQGGMSGGVLDVNYWNSYMRPTIEIRARQLEQGLRFKTENKITDLFFIGDIHAQSGKLLALLDEQGFDLETQENAYHKIVFLGDLIDNHTASETDHLTLLNTVKRLVTDGKALCLLGNHEFNAIGWYLKNDKGEHYRDRNKASNLKQHQHFLQQIGEDSEQHKDWIEWFMSLPLYLNFGDVRAIHACWHDEDIDCLEKYLNPDHSLKVEHWPDAFNPNHELFRLIETLLKGPEIALPDGLTFKDKSGTTRTDMRIAWWNHRSRTYGDLAIGALQKNESIANIFINSENCKYKLPPVIPVMVGHYTLLPTDFPEPMSDSVVCLDYNAAKDDNPLVGYFMSDIDNWEESPAELINKENFAFIEQLSPNTMIVDGINDTLNIMVEKTPLFEGNEEFLETVSSILLKQWDPIGVYDQDNFDDAFEHEYHMYVEPVARLILAGDINQLTAYLFLTEQYLIGMEREEAEYDCAKVASCLMGI</sequence>
<dbReference type="SUPFAM" id="SSF56300">
    <property type="entry name" value="Metallo-dependent phosphatases"/>
    <property type="match status" value="1"/>
</dbReference>
<gene>
    <name evidence="2" type="ORF">GCM10007894_26680</name>
</gene>
<dbReference type="EMBL" id="BSPO01000003">
    <property type="protein sequence ID" value="GLS84691.1"/>
    <property type="molecule type" value="Genomic_DNA"/>
</dbReference>
<dbReference type="InterPro" id="IPR050126">
    <property type="entry name" value="Ap4A_hydrolase"/>
</dbReference>
<proteinExistence type="predicted"/>
<reference evidence="2 3" key="1">
    <citation type="journal article" date="2014" name="Int. J. Syst. Evol. Microbiol.">
        <title>Complete genome sequence of Corynebacterium casei LMG S-19264T (=DSM 44701T), isolated from a smear-ripened cheese.</title>
        <authorList>
            <consortium name="US DOE Joint Genome Institute (JGI-PGF)"/>
            <person name="Walter F."/>
            <person name="Albersmeier A."/>
            <person name="Kalinowski J."/>
            <person name="Ruckert C."/>
        </authorList>
    </citation>
    <scope>NUCLEOTIDE SEQUENCE [LARGE SCALE GENOMIC DNA]</scope>
    <source>
        <strain evidence="2 3">NBRC 112785</strain>
    </source>
</reference>
<name>A0AA37TUY3_9GAMM</name>
<dbReference type="PANTHER" id="PTHR42850:SF7">
    <property type="entry name" value="BIS(5'-NUCLEOSYL)-TETRAPHOSPHATASE PRPE [ASYMMETRICAL]"/>
    <property type="match status" value="1"/>
</dbReference>
<evidence type="ECO:0000313" key="2">
    <source>
        <dbReference type="EMBL" id="GLS84691.1"/>
    </source>
</evidence>
<dbReference type="AlphaFoldDB" id="A0AA37TUY3"/>
<dbReference type="GO" id="GO:0005737">
    <property type="term" value="C:cytoplasm"/>
    <property type="evidence" value="ECO:0007669"/>
    <property type="project" value="TreeGrafter"/>
</dbReference>
<keyword evidence="3" id="KW-1185">Reference proteome</keyword>
<dbReference type="RefSeq" id="WP_095500333.1">
    <property type="nucleotide sequence ID" value="NZ_BSPO01000003.1"/>
</dbReference>
<evidence type="ECO:0000313" key="3">
    <source>
        <dbReference type="Proteomes" id="UP001157439"/>
    </source>
</evidence>
<dbReference type="InterPro" id="IPR004843">
    <property type="entry name" value="Calcineurin-like_PHP"/>
</dbReference>
<evidence type="ECO:0000259" key="1">
    <source>
        <dbReference type="Pfam" id="PF00149"/>
    </source>
</evidence>
<accession>A0AA37TUY3</accession>
<organism evidence="2 3">
    <name type="scientific">Paraferrimonas haliotis</name>
    <dbReference type="NCBI Taxonomy" id="2013866"/>
    <lineage>
        <taxon>Bacteria</taxon>
        <taxon>Pseudomonadati</taxon>
        <taxon>Pseudomonadota</taxon>
        <taxon>Gammaproteobacteria</taxon>
        <taxon>Alteromonadales</taxon>
        <taxon>Ferrimonadaceae</taxon>
        <taxon>Paraferrimonas</taxon>
    </lineage>
</organism>
<comment type="caution">
    <text evidence="2">The sequence shown here is derived from an EMBL/GenBank/DDBJ whole genome shotgun (WGS) entry which is preliminary data.</text>
</comment>
<dbReference type="GO" id="GO:0016791">
    <property type="term" value="F:phosphatase activity"/>
    <property type="evidence" value="ECO:0007669"/>
    <property type="project" value="TreeGrafter"/>
</dbReference>
<dbReference type="InterPro" id="IPR029052">
    <property type="entry name" value="Metallo-depent_PP-like"/>
</dbReference>
<dbReference type="PANTHER" id="PTHR42850">
    <property type="entry name" value="METALLOPHOSPHOESTERASE"/>
    <property type="match status" value="1"/>
</dbReference>
<dbReference type="Pfam" id="PF00149">
    <property type="entry name" value="Metallophos"/>
    <property type="match status" value="1"/>
</dbReference>
<protein>
    <recommendedName>
        <fullName evidence="1">Calcineurin-like phosphoesterase domain-containing protein</fullName>
    </recommendedName>
</protein>